<organism evidence="4">
    <name type="scientific">marine sediment metagenome</name>
    <dbReference type="NCBI Taxonomy" id="412755"/>
    <lineage>
        <taxon>unclassified sequences</taxon>
        <taxon>metagenomes</taxon>
        <taxon>ecological metagenomes</taxon>
    </lineage>
</organism>
<dbReference type="GO" id="GO:0006777">
    <property type="term" value="P:Mo-molybdopterin cofactor biosynthetic process"/>
    <property type="evidence" value="ECO:0007669"/>
    <property type="project" value="UniProtKB-KW"/>
</dbReference>
<dbReference type="Pfam" id="PF01967">
    <property type="entry name" value="MoaC"/>
    <property type="match status" value="1"/>
</dbReference>
<dbReference type="NCBIfam" id="TIGR00581">
    <property type="entry name" value="moaC"/>
    <property type="match status" value="1"/>
</dbReference>
<name>X0UKI9_9ZZZZ</name>
<dbReference type="SUPFAM" id="SSF55040">
    <property type="entry name" value="Molybdenum cofactor biosynthesis protein C, MoaC"/>
    <property type="match status" value="1"/>
</dbReference>
<evidence type="ECO:0000256" key="1">
    <source>
        <dbReference type="ARBA" id="ARBA00005046"/>
    </source>
</evidence>
<proteinExistence type="predicted"/>
<dbReference type="InterPro" id="IPR036522">
    <property type="entry name" value="MoaC_sf"/>
</dbReference>
<dbReference type="EMBL" id="BARS01028893">
    <property type="protein sequence ID" value="GAF99806.1"/>
    <property type="molecule type" value="Genomic_DNA"/>
</dbReference>
<dbReference type="InterPro" id="IPR050105">
    <property type="entry name" value="MoCo_biosynth_MoaA/MoaC"/>
</dbReference>
<dbReference type="InterPro" id="IPR002820">
    <property type="entry name" value="Mopterin_CF_biosynth-C_dom"/>
</dbReference>
<accession>X0UKI9</accession>
<dbReference type="UniPathway" id="UPA00344"/>
<dbReference type="PANTHER" id="PTHR22960">
    <property type="entry name" value="MOLYBDOPTERIN COFACTOR SYNTHESIS PROTEIN A"/>
    <property type="match status" value="1"/>
</dbReference>
<comment type="pathway">
    <text evidence="1">Cofactor biosynthesis; molybdopterin biosynthesis.</text>
</comment>
<gene>
    <name evidence="4" type="ORF">S01H1_45243</name>
</gene>
<comment type="caution">
    <text evidence="4">The sequence shown here is derived from an EMBL/GenBank/DDBJ whole genome shotgun (WGS) entry which is preliminary data.</text>
</comment>
<protein>
    <recommendedName>
        <fullName evidence="3">Molybdopterin cofactor biosynthesis C (MoaC) domain-containing protein</fullName>
    </recommendedName>
</protein>
<dbReference type="InterPro" id="IPR023045">
    <property type="entry name" value="MoaC"/>
</dbReference>
<feature type="domain" description="Molybdopterin cofactor biosynthesis C (MoaC)" evidence="3">
    <location>
        <begin position="2"/>
        <end position="128"/>
    </location>
</feature>
<evidence type="ECO:0000259" key="3">
    <source>
        <dbReference type="Pfam" id="PF01967"/>
    </source>
</evidence>
<dbReference type="Gene3D" id="3.30.70.640">
    <property type="entry name" value="Molybdopterin cofactor biosynthesis C (MoaC) domain"/>
    <property type="match status" value="1"/>
</dbReference>
<sequence>GKSKVKRTAKARGRITLMSETVDLIRKGLIEKGDVLAVARVAGIAAAKKTWDLVPLCHNIEIDHVSLNLRVDDDGIDVESTAICTDKTGIEMEALMAVSVAALTIYDMCKAVDDEMEIGEIVLVKKTKAKSS</sequence>
<evidence type="ECO:0000313" key="4">
    <source>
        <dbReference type="EMBL" id="GAF99806.1"/>
    </source>
</evidence>
<dbReference type="NCBIfam" id="NF006870">
    <property type="entry name" value="PRK09364.1"/>
    <property type="match status" value="1"/>
</dbReference>
<evidence type="ECO:0000256" key="2">
    <source>
        <dbReference type="ARBA" id="ARBA00023150"/>
    </source>
</evidence>
<reference evidence="4" key="1">
    <citation type="journal article" date="2014" name="Front. Microbiol.">
        <title>High frequency of phylogenetically diverse reductive dehalogenase-homologous genes in deep subseafloor sedimentary metagenomes.</title>
        <authorList>
            <person name="Kawai M."/>
            <person name="Futagami T."/>
            <person name="Toyoda A."/>
            <person name="Takaki Y."/>
            <person name="Nishi S."/>
            <person name="Hori S."/>
            <person name="Arai W."/>
            <person name="Tsubouchi T."/>
            <person name="Morono Y."/>
            <person name="Uchiyama I."/>
            <person name="Ito T."/>
            <person name="Fujiyama A."/>
            <person name="Inagaki F."/>
            <person name="Takami H."/>
        </authorList>
    </citation>
    <scope>NUCLEOTIDE SEQUENCE</scope>
    <source>
        <strain evidence="4">Expedition CK06-06</strain>
    </source>
</reference>
<keyword evidence="2" id="KW-0501">Molybdenum cofactor biosynthesis</keyword>
<feature type="non-terminal residue" evidence="4">
    <location>
        <position position="1"/>
    </location>
</feature>
<dbReference type="AlphaFoldDB" id="X0UKI9"/>